<name>A0A4R6AAT5_9RHOB</name>
<dbReference type="Proteomes" id="UP000295701">
    <property type="component" value="Unassembled WGS sequence"/>
</dbReference>
<organism evidence="2 3">
    <name type="scientific">Palleronia sediminis</name>
    <dbReference type="NCBI Taxonomy" id="2547833"/>
    <lineage>
        <taxon>Bacteria</taxon>
        <taxon>Pseudomonadati</taxon>
        <taxon>Pseudomonadota</taxon>
        <taxon>Alphaproteobacteria</taxon>
        <taxon>Rhodobacterales</taxon>
        <taxon>Roseobacteraceae</taxon>
        <taxon>Palleronia</taxon>
    </lineage>
</organism>
<dbReference type="InterPro" id="IPR036724">
    <property type="entry name" value="Cobalamin-bd_sf"/>
</dbReference>
<reference evidence="2 3" key="1">
    <citation type="submission" date="2019-03" db="EMBL/GenBank/DDBJ databases">
        <title>Primorskyibacter sp. SS33 isolated from sediments.</title>
        <authorList>
            <person name="Xunke S."/>
        </authorList>
    </citation>
    <scope>NUCLEOTIDE SEQUENCE [LARGE SCALE GENOMIC DNA]</scope>
    <source>
        <strain evidence="2 3">SS33</strain>
    </source>
</reference>
<gene>
    <name evidence="2" type="ORF">E2L08_12070</name>
</gene>
<dbReference type="EMBL" id="SNAA01000013">
    <property type="protein sequence ID" value="TDL78223.1"/>
    <property type="molecule type" value="Genomic_DNA"/>
</dbReference>
<feature type="domain" description="B12-binding" evidence="1">
    <location>
        <begin position="130"/>
        <end position="258"/>
    </location>
</feature>
<evidence type="ECO:0000259" key="1">
    <source>
        <dbReference type="PROSITE" id="PS51332"/>
    </source>
</evidence>
<keyword evidence="3" id="KW-1185">Reference proteome</keyword>
<dbReference type="AlphaFoldDB" id="A0A4R6AAT5"/>
<dbReference type="PROSITE" id="PS51332">
    <property type="entry name" value="B12_BINDING"/>
    <property type="match status" value="1"/>
</dbReference>
<evidence type="ECO:0000313" key="3">
    <source>
        <dbReference type="Proteomes" id="UP000295701"/>
    </source>
</evidence>
<comment type="caution">
    <text evidence="2">The sequence shown here is derived from an EMBL/GenBank/DDBJ whole genome shotgun (WGS) entry which is preliminary data.</text>
</comment>
<dbReference type="GO" id="GO:0046872">
    <property type="term" value="F:metal ion binding"/>
    <property type="evidence" value="ECO:0007669"/>
    <property type="project" value="InterPro"/>
</dbReference>
<dbReference type="OrthoDB" id="5498228at2"/>
<accession>A0A4R6AAT5</accession>
<evidence type="ECO:0000313" key="2">
    <source>
        <dbReference type="EMBL" id="TDL78223.1"/>
    </source>
</evidence>
<dbReference type="Gene3D" id="3.40.50.280">
    <property type="entry name" value="Cobalamin-binding domain"/>
    <property type="match status" value="1"/>
</dbReference>
<proteinExistence type="predicted"/>
<dbReference type="SUPFAM" id="SSF52242">
    <property type="entry name" value="Cobalamin (vitamin B12)-binding domain"/>
    <property type="match status" value="1"/>
</dbReference>
<dbReference type="GO" id="GO:0031419">
    <property type="term" value="F:cobalamin binding"/>
    <property type="evidence" value="ECO:0007669"/>
    <property type="project" value="InterPro"/>
</dbReference>
<dbReference type="InterPro" id="IPR006158">
    <property type="entry name" value="Cobalamin-bd"/>
</dbReference>
<sequence>MASSSNRKLEAEPPRSHSRVEDLVTEALDELASRSSVRPKIDERFLVPLIRSVIGTDANARCAVIDSMLMHGVPPDDICDFYIPEAARRLGGGWEDDSLSFAVVSVAVARLQGCLRDLVPVEDVPRGDRMGAPAVVVVSDRYHTLGSMVLTAQLRRVGISVRLLLGRTPEDACAIVSTGDYDAVLLSVAQFDDLDEVAALVNGLRLAMGATALIIIGGGALGAGADQVREKTGADLATNDLTEVISQARLASNRANAT</sequence>
<protein>
    <recommendedName>
        <fullName evidence="1">B12-binding domain-containing protein</fullName>
    </recommendedName>
</protein>